<dbReference type="GO" id="GO:0016301">
    <property type="term" value="F:kinase activity"/>
    <property type="evidence" value="ECO:0007669"/>
    <property type="project" value="UniProtKB-KW"/>
</dbReference>
<dbReference type="EMBL" id="JACTAM010000021">
    <property type="protein sequence ID" value="KAI2651024.1"/>
    <property type="molecule type" value="Genomic_DNA"/>
</dbReference>
<comment type="caution">
    <text evidence="2">The sequence shown here is derived from an EMBL/GenBank/DDBJ whole genome shotgun (WGS) entry which is preliminary data.</text>
</comment>
<gene>
    <name evidence="2" type="ORF">H4Q32_019023</name>
</gene>
<dbReference type="Proteomes" id="UP000830375">
    <property type="component" value="Unassembled WGS sequence"/>
</dbReference>
<name>A0ABQ8LK45_LABRO</name>
<accession>A0ABQ8LK45</accession>
<sequence>MAAASMVMPLGLLHMRPFQLWLRARGFHPRANRQMQSPNKGCAPGALYPFYVVQTSVSDFESHSRSVLSLQNANDRCFLHGLWCGLKWPSSPMNLKRSSSQLAHQLPRNVGCIWGTEILPPAVKRLPCPSACGQHRGGLLHRSPGRTAVAPPEQASATDSALGTGQVPAPQSDLHSGAYEYGSRLSVQTSCDTRGMETPPRSSQSNLGKILQSRGGPLCFTGDSTMSPLLFSDTSSSPGTGHNGPYLVQTASLRISPDCSAPGSPGNKGLASY</sequence>
<proteinExistence type="predicted"/>
<evidence type="ECO:0000313" key="3">
    <source>
        <dbReference type="Proteomes" id="UP000830375"/>
    </source>
</evidence>
<evidence type="ECO:0000313" key="2">
    <source>
        <dbReference type="EMBL" id="KAI2651024.1"/>
    </source>
</evidence>
<dbReference type="PANTHER" id="PTHR33066">
    <property type="entry name" value="INTEGRASE_SAM-LIKE_N DOMAIN-CONTAINING PROTEIN"/>
    <property type="match status" value="1"/>
</dbReference>
<protein>
    <submittedName>
        <fullName evidence="2">Pantothenate kinase</fullName>
    </submittedName>
</protein>
<keyword evidence="2" id="KW-0418">Kinase</keyword>
<feature type="region of interest" description="Disordered" evidence="1">
    <location>
        <begin position="145"/>
        <end position="169"/>
    </location>
</feature>
<dbReference type="PANTHER" id="PTHR33066:SF2">
    <property type="entry name" value="FILAGGRIN-2-LIKE"/>
    <property type="match status" value="1"/>
</dbReference>
<organism evidence="2 3">
    <name type="scientific">Labeo rohita</name>
    <name type="common">Indian major carp</name>
    <name type="synonym">Cyprinus rohita</name>
    <dbReference type="NCBI Taxonomy" id="84645"/>
    <lineage>
        <taxon>Eukaryota</taxon>
        <taxon>Metazoa</taxon>
        <taxon>Chordata</taxon>
        <taxon>Craniata</taxon>
        <taxon>Vertebrata</taxon>
        <taxon>Euteleostomi</taxon>
        <taxon>Actinopterygii</taxon>
        <taxon>Neopterygii</taxon>
        <taxon>Teleostei</taxon>
        <taxon>Ostariophysi</taxon>
        <taxon>Cypriniformes</taxon>
        <taxon>Cyprinidae</taxon>
        <taxon>Labeoninae</taxon>
        <taxon>Labeonini</taxon>
        <taxon>Labeo</taxon>
    </lineage>
</organism>
<reference evidence="2 3" key="1">
    <citation type="submission" date="2022-01" db="EMBL/GenBank/DDBJ databases">
        <title>A high-quality chromosome-level genome assembly of rohu carp, Labeo rohita.</title>
        <authorList>
            <person name="Arick M.A. II"/>
            <person name="Hsu C.-Y."/>
            <person name="Magbanua Z."/>
            <person name="Pechanova O."/>
            <person name="Grover C."/>
            <person name="Miller E."/>
            <person name="Thrash A."/>
            <person name="Ezzel L."/>
            <person name="Alam S."/>
            <person name="Benzie J."/>
            <person name="Hamilton M."/>
            <person name="Karsi A."/>
            <person name="Lawrence M.L."/>
            <person name="Peterson D.G."/>
        </authorList>
    </citation>
    <scope>NUCLEOTIDE SEQUENCE [LARGE SCALE GENOMIC DNA]</scope>
    <source>
        <strain evidence="3">BAU-BD-2019</strain>
        <tissue evidence="2">Blood</tissue>
    </source>
</reference>
<keyword evidence="2" id="KW-0808">Transferase</keyword>
<keyword evidence="3" id="KW-1185">Reference proteome</keyword>
<evidence type="ECO:0000256" key="1">
    <source>
        <dbReference type="SAM" id="MobiDB-lite"/>
    </source>
</evidence>